<dbReference type="SUPFAM" id="SSF55486">
    <property type="entry name" value="Metalloproteases ('zincins'), catalytic domain"/>
    <property type="match status" value="1"/>
</dbReference>
<keyword evidence="5" id="KW-0812">Transmembrane</keyword>
<reference evidence="7" key="1">
    <citation type="submission" date="2019-08" db="EMBL/GenBank/DDBJ databases">
        <authorList>
            <person name="Kucharzyk K."/>
            <person name="Murdoch R.W."/>
            <person name="Higgins S."/>
            <person name="Loffler F."/>
        </authorList>
    </citation>
    <scope>NUCLEOTIDE SEQUENCE</scope>
</reference>
<proteinExistence type="predicted"/>
<protein>
    <recommendedName>
        <fullName evidence="6">Peptidase metallopeptidase domain-containing protein</fullName>
    </recommendedName>
</protein>
<evidence type="ECO:0000256" key="3">
    <source>
        <dbReference type="ARBA" id="ARBA00022801"/>
    </source>
</evidence>
<dbReference type="AlphaFoldDB" id="A0A645BGY2"/>
<evidence type="ECO:0000259" key="6">
    <source>
        <dbReference type="SMART" id="SM00235"/>
    </source>
</evidence>
<comment type="caution">
    <text evidence="7">The sequence shown here is derived from an EMBL/GenBank/DDBJ whole genome shotgun (WGS) entry which is preliminary data.</text>
</comment>
<dbReference type="GO" id="GO:0006508">
    <property type="term" value="P:proteolysis"/>
    <property type="evidence" value="ECO:0007669"/>
    <property type="project" value="UniProtKB-KW"/>
</dbReference>
<organism evidence="7">
    <name type="scientific">bioreactor metagenome</name>
    <dbReference type="NCBI Taxonomy" id="1076179"/>
    <lineage>
        <taxon>unclassified sequences</taxon>
        <taxon>metagenomes</taxon>
        <taxon>ecological metagenomes</taxon>
    </lineage>
</organism>
<feature type="domain" description="Peptidase metallopeptidase" evidence="6">
    <location>
        <begin position="20"/>
        <end position="181"/>
    </location>
</feature>
<dbReference type="Pfam" id="PF00413">
    <property type="entry name" value="Peptidase_M10"/>
    <property type="match status" value="1"/>
</dbReference>
<dbReference type="InterPro" id="IPR001818">
    <property type="entry name" value="Pept_M10_metallopeptidase"/>
</dbReference>
<evidence type="ECO:0000256" key="4">
    <source>
        <dbReference type="ARBA" id="ARBA00022833"/>
    </source>
</evidence>
<dbReference type="InterPro" id="IPR006026">
    <property type="entry name" value="Peptidase_Metallo"/>
</dbReference>
<keyword evidence="2" id="KW-0479">Metal-binding</keyword>
<evidence type="ECO:0000256" key="2">
    <source>
        <dbReference type="ARBA" id="ARBA00022723"/>
    </source>
</evidence>
<dbReference type="InterPro" id="IPR024079">
    <property type="entry name" value="MetalloPept_cat_dom_sf"/>
</dbReference>
<dbReference type="GO" id="GO:0004222">
    <property type="term" value="F:metalloendopeptidase activity"/>
    <property type="evidence" value="ECO:0007669"/>
    <property type="project" value="InterPro"/>
</dbReference>
<keyword evidence="3" id="KW-0378">Hydrolase</keyword>
<name>A0A645BGY2_9ZZZZ</name>
<keyword evidence="5" id="KW-0472">Membrane</keyword>
<keyword evidence="1" id="KW-0645">Protease</keyword>
<gene>
    <name evidence="7" type="ORF">SDC9_111254</name>
</gene>
<dbReference type="CDD" id="cd04279">
    <property type="entry name" value="ZnMc_MMP_like_1"/>
    <property type="match status" value="1"/>
</dbReference>
<dbReference type="GO" id="GO:0031012">
    <property type="term" value="C:extracellular matrix"/>
    <property type="evidence" value="ECO:0007669"/>
    <property type="project" value="InterPro"/>
</dbReference>
<evidence type="ECO:0000256" key="1">
    <source>
        <dbReference type="ARBA" id="ARBA00022670"/>
    </source>
</evidence>
<accession>A0A645BGY2</accession>
<evidence type="ECO:0000256" key="5">
    <source>
        <dbReference type="SAM" id="Phobius"/>
    </source>
</evidence>
<dbReference type="SMART" id="SM00235">
    <property type="entry name" value="ZnMc"/>
    <property type="match status" value="1"/>
</dbReference>
<keyword evidence="4" id="KW-0862">Zinc</keyword>
<dbReference type="GO" id="GO:0008270">
    <property type="term" value="F:zinc ion binding"/>
    <property type="evidence" value="ECO:0007669"/>
    <property type="project" value="InterPro"/>
</dbReference>
<keyword evidence="5" id="KW-1133">Transmembrane helix</keyword>
<evidence type="ECO:0000313" key="7">
    <source>
        <dbReference type="EMBL" id="MPM64368.1"/>
    </source>
</evidence>
<feature type="transmembrane region" description="Helical" evidence="5">
    <location>
        <begin position="182"/>
        <end position="203"/>
    </location>
</feature>
<dbReference type="Gene3D" id="3.40.390.10">
    <property type="entry name" value="Collagenase (Catalytic Domain)"/>
    <property type="match status" value="1"/>
</dbReference>
<sequence>MVVFIPVVSTASESDYPRILDYPWDHSPITVYIDNKTVPSHYSPTYYIQVQKALDYWEAGGNGKLKYTPVFELVDSENADVRIRWVEDLQKEQGAPRGVAGVTVPYIASGRFIKVDITLGVGYHQWTKWIPYSDTAMLAISKHELGHALGLDHSSDKQDIMYPSNEQINDINPFFAGKYGSLLRIAVYTIFAIIVFLSVSWLLNRKKQKKIQN</sequence>
<dbReference type="EMBL" id="VSSQ01019911">
    <property type="protein sequence ID" value="MPM64368.1"/>
    <property type="molecule type" value="Genomic_DNA"/>
</dbReference>